<feature type="transmembrane region" description="Helical" evidence="5">
    <location>
        <begin position="350"/>
        <end position="367"/>
    </location>
</feature>
<dbReference type="Gene3D" id="2.60.120.260">
    <property type="entry name" value="Galactose-binding domain-like"/>
    <property type="match status" value="1"/>
</dbReference>
<proteinExistence type="predicted"/>
<keyword evidence="5" id="KW-0472">Membrane</keyword>
<feature type="transmembrane region" description="Helical" evidence="5">
    <location>
        <begin position="204"/>
        <end position="221"/>
    </location>
</feature>
<protein>
    <submittedName>
        <fullName evidence="8">Signal transduction histidine kinase</fullName>
    </submittedName>
</protein>
<dbReference type="PANTHER" id="PTHR24421:SF58">
    <property type="entry name" value="SIGNAL TRANSDUCTION HISTIDINE-PROTEIN KINASE_PHOSPHATASE UHPB"/>
    <property type="match status" value="1"/>
</dbReference>
<keyword evidence="6" id="KW-0732">Signal</keyword>
<evidence type="ECO:0000256" key="6">
    <source>
        <dbReference type="SAM" id="SignalP"/>
    </source>
</evidence>
<dbReference type="EMBL" id="SMBU01000023">
    <property type="protein sequence ID" value="TCU92140.1"/>
    <property type="molecule type" value="Genomic_DNA"/>
</dbReference>
<evidence type="ECO:0000256" key="5">
    <source>
        <dbReference type="SAM" id="Phobius"/>
    </source>
</evidence>
<feature type="transmembrane region" description="Helical" evidence="5">
    <location>
        <begin position="320"/>
        <end position="338"/>
    </location>
</feature>
<accession>A0A4R3UNI6</accession>
<feature type="transmembrane region" description="Helical" evidence="5">
    <location>
        <begin position="295"/>
        <end position="313"/>
    </location>
</feature>
<feature type="transmembrane region" description="Helical" evidence="5">
    <location>
        <begin position="181"/>
        <end position="197"/>
    </location>
</feature>
<dbReference type="InterPro" id="IPR050482">
    <property type="entry name" value="Sensor_HK_TwoCompSys"/>
</dbReference>
<dbReference type="GO" id="GO:0016301">
    <property type="term" value="F:kinase activity"/>
    <property type="evidence" value="ECO:0007669"/>
    <property type="project" value="UniProtKB-KW"/>
</dbReference>
<sequence length="600" mass="67107">MRPARWACFRVLLWLALLALATPVVASQPVVQFETAEFVLSESARPPPDSAPWRAVELPDLWWQSRPGVHGVGWYRMRWRLDALPAQAQALYLPRLRATDEVFVNGQQVGDPPSPLDTNGHARPRFHELLASQLRQGENTLHLRVHIARRAGLVAPQVGDAATLHTAHERKLFIASTGPRVLFGATLTLGLFMLVLWQRRPAEASFGYFGLAATSFALMLFDLLLDATPLEPASWDCVRNLAAQLVNVSTFVFALRYGGWRLPRLEAALWSLPPIQLVLNLLSVAGIALPMSVKWLAAPIFIGYVAVFAWVAWRRRTPESIALLLASPGRTIWFLLHYGGLGPYDLSELLLPYSFVPLFVVIGWMLVSRFARSLNESEELNAQLEQRVEQKRLEMQQNFQRLQRLEREQAIAEERSRIMSDMHDGIGAHLISMLDLAERSALSSDEMRTALRDCLDDLRLTIDSLEPSDNDLLPVLGNFRYRVDPRLRKQGIELDWQVSEVPRLACLTPRNLLHLLRILQEAFTNVLKHAHASVISVQTGLDASGRSVFIRVRDNGGGFKGEHRGHGLNNMRQRAQSIGAVLAIDGSAGGTTLELLLPVG</sequence>
<feature type="coiled-coil region" evidence="4">
    <location>
        <begin position="367"/>
        <end position="415"/>
    </location>
</feature>
<dbReference type="PANTHER" id="PTHR24421">
    <property type="entry name" value="NITRATE/NITRITE SENSOR PROTEIN NARX-RELATED"/>
    <property type="match status" value="1"/>
</dbReference>
<keyword evidence="3" id="KW-0902">Two-component regulatory system</keyword>
<name>A0A4R3UNI6_ROSSA</name>
<feature type="domain" description="Histidine kinase/HSP90-like ATPase" evidence="7">
    <location>
        <begin position="510"/>
        <end position="600"/>
    </location>
</feature>
<dbReference type="Proteomes" id="UP000295110">
    <property type="component" value="Unassembled WGS sequence"/>
</dbReference>
<evidence type="ECO:0000256" key="2">
    <source>
        <dbReference type="ARBA" id="ARBA00022777"/>
    </source>
</evidence>
<feature type="transmembrane region" description="Helical" evidence="5">
    <location>
        <begin position="241"/>
        <end position="260"/>
    </location>
</feature>
<dbReference type="GO" id="GO:0000160">
    <property type="term" value="P:phosphorelay signal transduction system"/>
    <property type="evidence" value="ECO:0007669"/>
    <property type="project" value="UniProtKB-KW"/>
</dbReference>
<evidence type="ECO:0000259" key="7">
    <source>
        <dbReference type="SMART" id="SM00387"/>
    </source>
</evidence>
<dbReference type="InterPro" id="IPR008979">
    <property type="entry name" value="Galactose-bd-like_sf"/>
</dbReference>
<dbReference type="CDD" id="cd16917">
    <property type="entry name" value="HATPase_UhpB-NarQ-NarX-like"/>
    <property type="match status" value="1"/>
</dbReference>
<evidence type="ECO:0000313" key="9">
    <source>
        <dbReference type="Proteomes" id="UP000295110"/>
    </source>
</evidence>
<feature type="signal peptide" evidence="6">
    <location>
        <begin position="1"/>
        <end position="26"/>
    </location>
</feature>
<dbReference type="Gene3D" id="3.30.565.10">
    <property type="entry name" value="Histidine kinase-like ATPase, C-terminal domain"/>
    <property type="match status" value="1"/>
</dbReference>
<evidence type="ECO:0000256" key="3">
    <source>
        <dbReference type="ARBA" id="ARBA00023012"/>
    </source>
</evidence>
<comment type="caution">
    <text evidence="8">The sequence shown here is derived from an EMBL/GenBank/DDBJ whole genome shotgun (WGS) entry which is preliminary data.</text>
</comment>
<keyword evidence="9" id="KW-1185">Reference proteome</keyword>
<evidence type="ECO:0000313" key="8">
    <source>
        <dbReference type="EMBL" id="TCU92140.1"/>
    </source>
</evidence>
<keyword evidence="4" id="KW-0175">Coiled coil</keyword>
<dbReference type="SUPFAM" id="SSF49785">
    <property type="entry name" value="Galactose-binding domain-like"/>
    <property type="match status" value="1"/>
</dbReference>
<dbReference type="Pfam" id="PF02518">
    <property type="entry name" value="HATPase_c"/>
    <property type="match status" value="1"/>
</dbReference>
<reference evidence="8 9" key="1">
    <citation type="submission" date="2019-03" db="EMBL/GenBank/DDBJ databases">
        <title>Genomic Encyclopedia of Type Strains, Phase IV (KMG-IV): sequencing the most valuable type-strain genomes for metagenomic binning, comparative biology and taxonomic classification.</title>
        <authorList>
            <person name="Goeker M."/>
        </authorList>
    </citation>
    <scope>NUCLEOTIDE SEQUENCE [LARGE SCALE GENOMIC DNA]</scope>
    <source>
        <strain evidence="8 9">DSM 654</strain>
    </source>
</reference>
<keyword evidence="5" id="KW-0812">Transmembrane</keyword>
<keyword evidence="5" id="KW-1133">Transmembrane helix</keyword>
<gene>
    <name evidence="8" type="ORF">EV671_10235</name>
</gene>
<keyword evidence="1" id="KW-0808">Transferase</keyword>
<dbReference type="Gene3D" id="1.20.5.1930">
    <property type="match status" value="1"/>
</dbReference>
<feature type="transmembrane region" description="Helical" evidence="5">
    <location>
        <begin position="267"/>
        <end position="289"/>
    </location>
</feature>
<keyword evidence="2 8" id="KW-0418">Kinase</keyword>
<dbReference type="InterPro" id="IPR036890">
    <property type="entry name" value="HATPase_C_sf"/>
</dbReference>
<dbReference type="AlphaFoldDB" id="A0A4R3UNI6"/>
<dbReference type="InterPro" id="IPR003594">
    <property type="entry name" value="HATPase_dom"/>
</dbReference>
<dbReference type="SUPFAM" id="SSF55874">
    <property type="entry name" value="ATPase domain of HSP90 chaperone/DNA topoisomerase II/histidine kinase"/>
    <property type="match status" value="1"/>
</dbReference>
<organism evidence="8 9">
    <name type="scientific">Roseateles saccharophilus</name>
    <name type="common">Pseudomonas saccharophila</name>
    <dbReference type="NCBI Taxonomy" id="304"/>
    <lineage>
        <taxon>Bacteria</taxon>
        <taxon>Pseudomonadati</taxon>
        <taxon>Pseudomonadota</taxon>
        <taxon>Betaproteobacteria</taxon>
        <taxon>Burkholderiales</taxon>
        <taxon>Sphaerotilaceae</taxon>
        <taxon>Roseateles</taxon>
    </lineage>
</organism>
<evidence type="ECO:0000256" key="1">
    <source>
        <dbReference type="ARBA" id="ARBA00022679"/>
    </source>
</evidence>
<feature type="chain" id="PRO_5020858940" evidence="6">
    <location>
        <begin position="27"/>
        <end position="600"/>
    </location>
</feature>
<dbReference type="SMART" id="SM00387">
    <property type="entry name" value="HATPase_c"/>
    <property type="match status" value="1"/>
</dbReference>
<evidence type="ECO:0000256" key="4">
    <source>
        <dbReference type="SAM" id="Coils"/>
    </source>
</evidence>